<comment type="caution">
    <text evidence="2">The sequence shown here is derived from an EMBL/GenBank/DDBJ whole genome shotgun (WGS) entry which is preliminary data.</text>
</comment>
<gene>
    <name evidence="2" type="ORF">HMPREF9244_00820</name>
</gene>
<evidence type="ECO:0000313" key="3">
    <source>
        <dbReference type="Proteomes" id="UP000016519"/>
    </source>
</evidence>
<keyword evidence="3" id="KW-1185">Reference proteome</keyword>
<name>U1SJR9_9BIFI</name>
<dbReference type="Proteomes" id="UP000016519">
    <property type="component" value="Unassembled WGS sequence"/>
</dbReference>
<dbReference type="SUPFAM" id="SSF51735">
    <property type="entry name" value="NAD(P)-binding Rossmann-fold domains"/>
    <property type="match status" value="1"/>
</dbReference>
<sequence length="351" mass="39677">MLSSKDEAMKICMIGGTGTISTEISKKLLREGHELYVLNRTGLSDVLGDAPLYIQADINGDIESLKDALDEAAPGVIFDAVCQFVGYERWQVERDYELFKDRCLQYVYTGSASAYCKPVPAGFITEETPLINPFWQYSRNKIDCENFLMERYREDGFPVTIVRPSHTYCERSVPLGLNGINGSYQVLHRMLEGKPVIIHGDGTTWWAMTDSRDFAVGYVGLLGKEEAIGEAFQITSDESITWNEIFQTLADLLGVELKAVHVSSYTLAELGARAGYDFEGELLGDKAYTVKFDNSKIKKLIPEFNPQISFAEGMKRTVEYVLTHEECQQLDPEFDQWCDDVINFREQLLVK</sequence>
<dbReference type="PANTHER" id="PTHR43245">
    <property type="entry name" value="BIFUNCTIONAL POLYMYXIN RESISTANCE PROTEIN ARNA"/>
    <property type="match status" value="1"/>
</dbReference>
<dbReference type="PATRIC" id="fig|1321816.3.peg.723"/>
<dbReference type="Pfam" id="PF01370">
    <property type="entry name" value="Epimerase"/>
    <property type="match status" value="1"/>
</dbReference>
<dbReference type="InterPro" id="IPR001509">
    <property type="entry name" value="Epimerase_deHydtase"/>
</dbReference>
<evidence type="ECO:0000313" key="2">
    <source>
        <dbReference type="EMBL" id="ERH30872.1"/>
    </source>
</evidence>
<feature type="domain" description="NAD-dependent epimerase/dehydratase" evidence="1">
    <location>
        <begin position="11"/>
        <end position="234"/>
    </location>
</feature>
<accession>U1SJR9</accession>
<reference evidence="2 3" key="1">
    <citation type="submission" date="2013-08" db="EMBL/GenBank/DDBJ databases">
        <authorList>
            <person name="Weinstock G."/>
            <person name="Sodergren E."/>
            <person name="Wylie T."/>
            <person name="Fulton L."/>
            <person name="Fulton R."/>
            <person name="Fronick C."/>
            <person name="O'Laughlin M."/>
            <person name="Godfrey J."/>
            <person name="Miner T."/>
            <person name="Herter B."/>
            <person name="Appelbaum E."/>
            <person name="Cordes M."/>
            <person name="Lek S."/>
            <person name="Wollam A."/>
            <person name="Pepin K.H."/>
            <person name="Palsikar V.B."/>
            <person name="Mitreva M."/>
            <person name="Wilson R.K."/>
        </authorList>
    </citation>
    <scope>NUCLEOTIDE SEQUENCE [LARGE SCALE GENOMIC DNA]</scope>
    <source>
        <strain evidence="2 3">F0580</strain>
    </source>
</reference>
<dbReference type="AlphaFoldDB" id="U1SJR9"/>
<dbReference type="RefSeq" id="WP_021617953.1">
    <property type="nucleotide sequence ID" value="NZ_KE952644.1"/>
</dbReference>
<dbReference type="Gene3D" id="3.40.50.720">
    <property type="entry name" value="NAD(P)-binding Rossmann-like Domain"/>
    <property type="match status" value="1"/>
</dbReference>
<dbReference type="EMBL" id="AWSI01000021">
    <property type="protein sequence ID" value="ERH30872.1"/>
    <property type="molecule type" value="Genomic_DNA"/>
</dbReference>
<protein>
    <submittedName>
        <fullName evidence="2">NAD dependent epimerase/dehydratase family protein</fullName>
    </submittedName>
</protein>
<organism evidence="2 3">
    <name type="scientific">Alloscardovia omnicolens F0580</name>
    <dbReference type="NCBI Taxonomy" id="1321816"/>
    <lineage>
        <taxon>Bacteria</taxon>
        <taxon>Bacillati</taxon>
        <taxon>Actinomycetota</taxon>
        <taxon>Actinomycetes</taxon>
        <taxon>Bifidobacteriales</taxon>
        <taxon>Bifidobacteriaceae</taxon>
        <taxon>Alloscardovia</taxon>
    </lineage>
</organism>
<proteinExistence type="predicted"/>
<dbReference type="HOGENOM" id="CLU_065334_0_0_11"/>
<dbReference type="InterPro" id="IPR050177">
    <property type="entry name" value="Lipid_A_modif_metabolic_enz"/>
</dbReference>
<dbReference type="STRING" id="419015.HMPREF3214_00721"/>
<evidence type="ECO:0000259" key="1">
    <source>
        <dbReference type="Pfam" id="PF01370"/>
    </source>
</evidence>
<dbReference type="InterPro" id="IPR036291">
    <property type="entry name" value="NAD(P)-bd_dom_sf"/>
</dbReference>